<sequence>MAERVEVVRTTDAVRLRRLLQIAKLTPPQAHFLAREITAAAMSSHAADLESVFVDQYGDVVVAPGADPDGLAGVLRVLAAVAGQDGTPLRAAAEAAAAGAGPAAILSIVDEVPLAPERPLAEVSALVRAAIGHEAPPPARPSPAPLAAPESARRPKLRATLRPLWRALAALLVLAAAVVAEFVFLHDHIAGDLNLLLGGEKPAAPPPQAVPAPLLPVTAPAPASAGPVSGVDLRALQPCDPATTCDVRILVRLLPPPAPVTVRWEFQVTDRCTGTRTTVPGGSVVAGGTGPTVVGQVPLPAARALAVHVVTTSPARATGAPLLLGATSC</sequence>
<proteinExistence type="predicted"/>
<dbReference type="EMBL" id="VDFW01000028">
    <property type="protein sequence ID" value="TNC22223.1"/>
    <property type="molecule type" value="Genomic_DNA"/>
</dbReference>
<accession>A0A5C4LYP1</accession>
<dbReference type="OrthoDB" id="5198809at2"/>
<evidence type="ECO:0000256" key="1">
    <source>
        <dbReference type="SAM" id="Phobius"/>
    </source>
</evidence>
<keyword evidence="1" id="KW-1133">Transmembrane helix</keyword>
<reference evidence="2 3" key="1">
    <citation type="submission" date="2019-06" db="EMBL/GenBank/DDBJ databases">
        <title>Amycolatopsis alkalitolerans sp. nov., isolated from Gastrodia elata Blume.</title>
        <authorList>
            <person name="Narsing Rao M.P."/>
            <person name="Li W.J."/>
        </authorList>
    </citation>
    <scope>NUCLEOTIDE SEQUENCE [LARGE SCALE GENOMIC DNA]</scope>
    <source>
        <strain evidence="2 3">SYSUP0005</strain>
    </source>
</reference>
<keyword evidence="1" id="KW-0472">Membrane</keyword>
<dbReference type="RefSeq" id="WP_139099415.1">
    <property type="nucleotide sequence ID" value="NZ_VDFW01000028.1"/>
</dbReference>
<name>A0A5C4LYP1_9PSEU</name>
<gene>
    <name evidence="2" type="ORF">FG385_25940</name>
</gene>
<evidence type="ECO:0000313" key="2">
    <source>
        <dbReference type="EMBL" id="TNC22223.1"/>
    </source>
</evidence>
<feature type="transmembrane region" description="Helical" evidence="1">
    <location>
        <begin position="164"/>
        <end position="185"/>
    </location>
</feature>
<organism evidence="2 3">
    <name type="scientific">Amycolatopsis alkalitolerans</name>
    <dbReference type="NCBI Taxonomy" id="2547244"/>
    <lineage>
        <taxon>Bacteria</taxon>
        <taxon>Bacillati</taxon>
        <taxon>Actinomycetota</taxon>
        <taxon>Actinomycetes</taxon>
        <taxon>Pseudonocardiales</taxon>
        <taxon>Pseudonocardiaceae</taxon>
        <taxon>Amycolatopsis</taxon>
    </lineage>
</organism>
<dbReference type="Proteomes" id="UP000305546">
    <property type="component" value="Unassembled WGS sequence"/>
</dbReference>
<keyword evidence="3" id="KW-1185">Reference proteome</keyword>
<protein>
    <submittedName>
        <fullName evidence="2">Uncharacterized protein</fullName>
    </submittedName>
</protein>
<comment type="caution">
    <text evidence="2">The sequence shown here is derived from an EMBL/GenBank/DDBJ whole genome shotgun (WGS) entry which is preliminary data.</text>
</comment>
<evidence type="ECO:0000313" key="3">
    <source>
        <dbReference type="Proteomes" id="UP000305546"/>
    </source>
</evidence>
<keyword evidence="1" id="KW-0812">Transmembrane</keyword>
<dbReference type="AlphaFoldDB" id="A0A5C4LYP1"/>